<gene>
    <name evidence="2" type="ORF">AQJ91_10005</name>
</gene>
<sequence length="130" mass="14185">MTGTLQCFVLDCPDPLALARFYATLLDGEVNRPDRRWSLGADWATLHIAGGQVLCFQGVPDYRPPRWGDAGHPQQAHLDIGVADLDEAGAEAVRRGARVLDSGAVGRSWRVYADPAGHPFCLVRERFADA</sequence>
<dbReference type="STRING" id="909626.AQJ91_10005"/>
<evidence type="ECO:0000313" key="3">
    <source>
        <dbReference type="Proteomes" id="UP000053260"/>
    </source>
</evidence>
<dbReference type="InterPro" id="IPR029068">
    <property type="entry name" value="Glyas_Bleomycin-R_OHBP_Dase"/>
</dbReference>
<accession>A0A101V2F5</accession>
<keyword evidence="3" id="KW-1185">Reference proteome</keyword>
<proteinExistence type="predicted"/>
<evidence type="ECO:0000259" key="1">
    <source>
        <dbReference type="Pfam" id="PF18029"/>
    </source>
</evidence>
<evidence type="ECO:0000313" key="2">
    <source>
        <dbReference type="EMBL" id="KUO21294.1"/>
    </source>
</evidence>
<name>A0A101V2F5_9ACTN</name>
<dbReference type="SUPFAM" id="SSF54593">
    <property type="entry name" value="Glyoxalase/Bleomycin resistance protein/Dihydroxybiphenyl dioxygenase"/>
    <property type="match status" value="1"/>
</dbReference>
<dbReference type="PANTHER" id="PTHR35908:SF1">
    <property type="entry name" value="CONSERVED PROTEIN"/>
    <property type="match status" value="1"/>
</dbReference>
<comment type="caution">
    <text evidence="2">The sequence shown here is derived from an EMBL/GenBank/DDBJ whole genome shotgun (WGS) entry which is preliminary data.</text>
</comment>
<feature type="domain" description="Glyoxalase-like" evidence="1">
    <location>
        <begin position="8"/>
        <end position="123"/>
    </location>
</feature>
<dbReference type="EMBL" id="LMXB01000025">
    <property type="protein sequence ID" value="KUO21294.1"/>
    <property type="molecule type" value="Genomic_DNA"/>
</dbReference>
<dbReference type="CDD" id="cd06587">
    <property type="entry name" value="VOC"/>
    <property type="match status" value="1"/>
</dbReference>
<dbReference type="Proteomes" id="UP000053260">
    <property type="component" value="Unassembled WGS sequence"/>
</dbReference>
<reference evidence="2 3" key="1">
    <citation type="submission" date="2015-10" db="EMBL/GenBank/DDBJ databases">
        <title>Draft genome sequence of Streptomyces sp. RV15, isolated from a marine sponge.</title>
        <authorList>
            <person name="Ruckert C."/>
            <person name="Abdelmohsen U.R."/>
            <person name="Winkler A."/>
            <person name="Hentschel U."/>
            <person name="Kalinowski J."/>
            <person name="Kampfer P."/>
            <person name="Glaeser S."/>
        </authorList>
    </citation>
    <scope>NUCLEOTIDE SEQUENCE [LARGE SCALE GENOMIC DNA]</scope>
    <source>
        <strain evidence="2 3">RV15</strain>
    </source>
</reference>
<protein>
    <submittedName>
        <fullName evidence="2">Glyoxalase</fullName>
    </submittedName>
</protein>
<dbReference type="RefSeq" id="WP_067018589.1">
    <property type="nucleotide sequence ID" value="NZ_KQ949078.1"/>
</dbReference>
<organism evidence="2 3">
    <name type="scientific">Streptomyces dysideae</name>
    <dbReference type="NCBI Taxonomy" id="909626"/>
    <lineage>
        <taxon>Bacteria</taxon>
        <taxon>Bacillati</taxon>
        <taxon>Actinomycetota</taxon>
        <taxon>Actinomycetes</taxon>
        <taxon>Kitasatosporales</taxon>
        <taxon>Streptomycetaceae</taxon>
        <taxon>Streptomyces</taxon>
    </lineage>
</organism>
<dbReference type="Gene3D" id="3.10.180.10">
    <property type="entry name" value="2,3-Dihydroxybiphenyl 1,2-Dioxygenase, domain 1"/>
    <property type="match status" value="1"/>
</dbReference>
<dbReference type="AlphaFoldDB" id="A0A101V2F5"/>
<dbReference type="Pfam" id="PF18029">
    <property type="entry name" value="Glyoxalase_6"/>
    <property type="match status" value="1"/>
</dbReference>
<dbReference type="PANTHER" id="PTHR35908">
    <property type="entry name" value="HYPOTHETICAL FUSION PROTEIN"/>
    <property type="match status" value="1"/>
</dbReference>
<dbReference type="OrthoDB" id="1645442at2"/>
<dbReference type="InterPro" id="IPR041581">
    <property type="entry name" value="Glyoxalase_6"/>
</dbReference>